<feature type="non-terminal residue" evidence="1">
    <location>
        <position position="1"/>
    </location>
</feature>
<evidence type="ECO:0000313" key="2">
    <source>
        <dbReference type="Proteomes" id="UP001163846"/>
    </source>
</evidence>
<evidence type="ECO:0000313" key="1">
    <source>
        <dbReference type="EMBL" id="KAJ3831916.1"/>
    </source>
</evidence>
<dbReference type="EMBL" id="MU807160">
    <property type="protein sequence ID" value="KAJ3831916.1"/>
    <property type="molecule type" value="Genomic_DNA"/>
</dbReference>
<comment type="caution">
    <text evidence="1">The sequence shown here is derived from an EMBL/GenBank/DDBJ whole genome shotgun (WGS) entry which is preliminary data.</text>
</comment>
<organism evidence="1 2">
    <name type="scientific">Lentinula raphanica</name>
    <dbReference type="NCBI Taxonomy" id="153919"/>
    <lineage>
        <taxon>Eukaryota</taxon>
        <taxon>Fungi</taxon>
        <taxon>Dikarya</taxon>
        <taxon>Basidiomycota</taxon>
        <taxon>Agaricomycotina</taxon>
        <taxon>Agaricomycetes</taxon>
        <taxon>Agaricomycetidae</taxon>
        <taxon>Agaricales</taxon>
        <taxon>Marasmiineae</taxon>
        <taxon>Omphalotaceae</taxon>
        <taxon>Lentinula</taxon>
    </lineage>
</organism>
<feature type="non-terminal residue" evidence="1">
    <location>
        <position position="55"/>
    </location>
</feature>
<gene>
    <name evidence="1" type="ORF">F5878DRAFT_513289</name>
</gene>
<reference evidence="1" key="1">
    <citation type="submission" date="2022-08" db="EMBL/GenBank/DDBJ databases">
        <authorList>
            <consortium name="DOE Joint Genome Institute"/>
            <person name="Min B."/>
            <person name="Riley R."/>
            <person name="Sierra-Patev S."/>
            <person name="Naranjo-Ortiz M."/>
            <person name="Looney B."/>
            <person name="Konkel Z."/>
            <person name="Slot J.C."/>
            <person name="Sakamoto Y."/>
            <person name="Steenwyk J.L."/>
            <person name="Rokas A."/>
            <person name="Carro J."/>
            <person name="Camarero S."/>
            <person name="Ferreira P."/>
            <person name="Molpeceres G."/>
            <person name="Ruiz-Duenas F.J."/>
            <person name="Serrano A."/>
            <person name="Henrissat B."/>
            <person name="Drula E."/>
            <person name="Hughes K.W."/>
            <person name="Mata J.L."/>
            <person name="Ishikawa N.K."/>
            <person name="Vargas-Isla R."/>
            <person name="Ushijima S."/>
            <person name="Smith C.A."/>
            <person name="Ahrendt S."/>
            <person name="Andreopoulos W."/>
            <person name="He G."/>
            <person name="Labutti K."/>
            <person name="Lipzen A."/>
            <person name="Ng V."/>
            <person name="Sandor L."/>
            <person name="Barry K."/>
            <person name="Martinez A.T."/>
            <person name="Xiao Y."/>
            <person name="Gibbons J.G."/>
            <person name="Terashima K."/>
            <person name="Hibbett D.S."/>
            <person name="Grigoriev I.V."/>
        </authorList>
    </citation>
    <scope>NUCLEOTIDE SEQUENCE</scope>
    <source>
        <strain evidence="1">TFB9207</strain>
    </source>
</reference>
<protein>
    <submittedName>
        <fullName evidence="1">Uncharacterized protein</fullName>
    </submittedName>
</protein>
<accession>A0AA38U469</accession>
<sequence>ILREFGYENCNSVTTPMDPGKRLVPLTSVLTTEETKRVQSFPYRTIVGKCMYLCT</sequence>
<name>A0AA38U469_9AGAR</name>
<dbReference type="Proteomes" id="UP001163846">
    <property type="component" value="Unassembled WGS sequence"/>
</dbReference>
<keyword evidence="2" id="KW-1185">Reference proteome</keyword>
<dbReference type="AlphaFoldDB" id="A0AA38U469"/>
<proteinExistence type="predicted"/>